<keyword evidence="5" id="KW-1185">Reference proteome</keyword>
<keyword evidence="2" id="KW-0812">Transmembrane</keyword>
<evidence type="ECO:0000313" key="4">
    <source>
        <dbReference type="EMBL" id="KAJ4408486.1"/>
    </source>
</evidence>
<keyword evidence="3" id="KW-0732">Signal</keyword>
<accession>A0A9W9DAF7</accession>
<comment type="caution">
    <text evidence="4">The sequence shown here is derived from an EMBL/GenBank/DDBJ whole genome shotgun (WGS) entry which is preliminary data.</text>
</comment>
<dbReference type="EMBL" id="JAPEVA010000015">
    <property type="protein sequence ID" value="KAJ4408486.1"/>
    <property type="molecule type" value="Genomic_DNA"/>
</dbReference>
<feature type="signal peptide" evidence="3">
    <location>
        <begin position="1"/>
        <end position="17"/>
    </location>
</feature>
<evidence type="ECO:0000256" key="1">
    <source>
        <dbReference type="SAM" id="MobiDB-lite"/>
    </source>
</evidence>
<protein>
    <submittedName>
        <fullName evidence="4">Uncharacterized protein</fullName>
    </submittedName>
</protein>
<feature type="compositionally biased region" description="Polar residues" evidence="1">
    <location>
        <begin position="105"/>
        <end position="118"/>
    </location>
</feature>
<name>A0A9W9DAF7_9PLEO</name>
<evidence type="ECO:0000313" key="5">
    <source>
        <dbReference type="Proteomes" id="UP001140510"/>
    </source>
</evidence>
<reference evidence="4" key="1">
    <citation type="submission" date="2022-10" db="EMBL/GenBank/DDBJ databases">
        <title>Tapping the CABI collections for fungal endophytes: first genome assemblies for Collariella, Neodidymelliopsis, Ascochyta clinopodiicola, Didymella pomorum, Didymosphaeria variabile, Neocosmospora piperis and Neocucurbitaria cava.</title>
        <authorList>
            <person name="Hill R."/>
        </authorList>
    </citation>
    <scope>NUCLEOTIDE SEQUENCE</scope>
    <source>
        <strain evidence="4">IMI 355091</strain>
    </source>
</reference>
<feature type="region of interest" description="Disordered" evidence="1">
    <location>
        <begin position="96"/>
        <end position="121"/>
    </location>
</feature>
<gene>
    <name evidence="4" type="ORF">N0V91_003137</name>
</gene>
<keyword evidence="2" id="KW-0472">Membrane</keyword>
<sequence>MLGQTLARFVMIVGAIALPQSFVLDMGSIDGAAVDAPPAPLPNTTSHGFNWPTTLQKANTQTKPLVPMYTLVLNASMTRAALNDTHSALPTTTVIVALPNPTPRPTSTSERNDSTGSLTDDEDAMLFNTTTSEPLSRWPHWSTAATFTLVFYDILTLVIFLWLWVFGYLWWFRRGTDTRRGARGRRGRVDEVEMSTMDMPAGSGEATYGRREREWVRNTRNWRMRSEREQRARSVREAELEAEMRRLGMI</sequence>
<dbReference type="Proteomes" id="UP001140510">
    <property type="component" value="Unassembled WGS sequence"/>
</dbReference>
<organism evidence="4 5">
    <name type="scientific">Didymella pomorum</name>
    <dbReference type="NCBI Taxonomy" id="749634"/>
    <lineage>
        <taxon>Eukaryota</taxon>
        <taxon>Fungi</taxon>
        <taxon>Dikarya</taxon>
        <taxon>Ascomycota</taxon>
        <taxon>Pezizomycotina</taxon>
        <taxon>Dothideomycetes</taxon>
        <taxon>Pleosporomycetidae</taxon>
        <taxon>Pleosporales</taxon>
        <taxon>Pleosporineae</taxon>
        <taxon>Didymellaceae</taxon>
        <taxon>Didymella</taxon>
    </lineage>
</organism>
<dbReference type="AlphaFoldDB" id="A0A9W9DAF7"/>
<feature type="chain" id="PRO_5040760320" evidence="3">
    <location>
        <begin position="18"/>
        <end position="250"/>
    </location>
</feature>
<proteinExistence type="predicted"/>
<evidence type="ECO:0000256" key="2">
    <source>
        <dbReference type="SAM" id="Phobius"/>
    </source>
</evidence>
<feature type="transmembrane region" description="Helical" evidence="2">
    <location>
        <begin position="149"/>
        <end position="171"/>
    </location>
</feature>
<keyword evidence="2" id="KW-1133">Transmembrane helix</keyword>
<dbReference type="OrthoDB" id="3791403at2759"/>
<evidence type="ECO:0000256" key="3">
    <source>
        <dbReference type="SAM" id="SignalP"/>
    </source>
</evidence>